<dbReference type="AlphaFoldDB" id="A0A941W0H3"/>
<sequence length="129" mass="14922">MVEIDEDMAAVWQSVVDGHAGWLAKRILDFDLTKETVIQEISKTDVSIKEKALTGLGDSVSHSFGNSDSCLGAFISEWFFNYFIIWWCFELLIELILKQLNKIVYISWRRSRDRYKGGLKLSKNFISFC</sequence>
<accession>A0A941W0H3</accession>
<comment type="caution">
    <text evidence="1">The sequence shown here is derived from an EMBL/GenBank/DDBJ whole genome shotgun (WGS) entry which is preliminary data.</text>
</comment>
<reference evidence="1" key="1">
    <citation type="journal article" date="2021" name="ISME J.">
        <title>Fine-scale metabolic discontinuity in a stratified prokaryote microbiome of a Red Sea deep halocline.</title>
        <authorList>
            <person name="Michoud G."/>
            <person name="Ngugi D.K."/>
            <person name="Barozzi A."/>
            <person name="Merlino G."/>
            <person name="Calleja M.L."/>
            <person name="Delgado-Huertas A."/>
            <person name="Moran X.A.G."/>
            <person name="Daffonchio D."/>
        </authorList>
    </citation>
    <scope>NUCLEOTIDE SEQUENCE</scope>
    <source>
        <strain evidence="1">SuakinDeep_MAG55_1</strain>
    </source>
</reference>
<evidence type="ECO:0000313" key="1">
    <source>
        <dbReference type="EMBL" id="MBS1257289.1"/>
    </source>
</evidence>
<dbReference type="EMBL" id="JAANXD010000018">
    <property type="protein sequence ID" value="MBS1257289.1"/>
    <property type="molecule type" value="Genomic_DNA"/>
</dbReference>
<dbReference type="Proteomes" id="UP000722750">
    <property type="component" value="Unassembled WGS sequence"/>
</dbReference>
<name>A0A941W0H3_9BACT</name>
<proteinExistence type="predicted"/>
<gene>
    <name evidence="1" type="ORF">MAG551_00331</name>
</gene>
<evidence type="ECO:0000313" key="2">
    <source>
        <dbReference type="Proteomes" id="UP000722750"/>
    </source>
</evidence>
<organism evidence="1 2">
    <name type="scientific">Candidatus Scalindua arabica</name>
    <dbReference type="NCBI Taxonomy" id="1127984"/>
    <lineage>
        <taxon>Bacteria</taxon>
        <taxon>Pseudomonadati</taxon>
        <taxon>Planctomycetota</taxon>
        <taxon>Candidatus Brocadiia</taxon>
        <taxon>Candidatus Brocadiales</taxon>
        <taxon>Candidatus Scalinduaceae</taxon>
        <taxon>Candidatus Scalindua</taxon>
    </lineage>
</organism>
<protein>
    <submittedName>
        <fullName evidence="1">Uncharacterized protein</fullName>
    </submittedName>
</protein>